<proteinExistence type="predicted"/>
<protein>
    <submittedName>
        <fullName evidence="2">Uncharacterized protein</fullName>
    </submittedName>
</protein>
<dbReference type="Proteomes" id="UP001189429">
    <property type="component" value="Unassembled WGS sequence"/>
</dbReference>
<evidence type="ECO:0000256" key="1">
    <source>
        <dbReference type="SAM" id="MobiDB-lite"/>
    </source>
</evidence>
<comment type="caution">
    <text evidence="2">The sequence shown here is derived from an EMBL/GenBank/DDBJ whole genome shotgun (WGS) entry which is preliminary data.</text>
</comment>
<keyword evidence="3" id="KW-1185">Reference proteome</keyword>
<sequence length="196" mass="21641">MGLFSTTTTTIRPPPSNFWWWWWWKTGSSTSPLPRREARPSSRHFPSPPAGRLRAPLSSRPSRSVREHHRHADPREPRPRKGWPSVQVEEGTPLHRELSALCPAEASRAGPAPAAAAAPGGGEVRPLAVRPVAGRAIFFWHEAVEGSDPLLDVFHGGSLPGACPVRRGEKLSLQKFKNFAAGTIGCEASRWCRNYF</sequence>
<gene>
    <name evidence="2" type="ORF">PCOR1329_LOCUS42037</name>
</gene>
<dbReference type="EMBL" id="CAUYUJ010015051">
    <property type="protein sequence ID" value="CAK0849320.1"/>
    <property type="molecule type" value="Genomic_DNA"/>
</dbReference>
<accession>A0ABN9TT34</accession>
<feature type="compositionally biased region" description="Low complexity" evidence="1">
    <location>
        <begin position="52"/>
        <end position="62"/>
    </location>
</feature>
<evidence type="ECO:0000313" key="3">
    <source>
        <dbReference type="Proteomes" id="UP001189429"/>
    </source>
</evidence>
<evidence type="ECO:0000313" key="2">
    <source>
        <dbReference type="EMBL" id="CAK0849320.1"/>
    </source>
</evidence>
<organism evidence="2 3">
    <name type="scientific">Prorocentrum cordatum</name>
    <dbReference type="NCBI Taxonomy" id="2364126"/>
    <lineage>
        <taxon>Eukaryota</taxon>
        <taxon>Sar</taxon>
        <taxon>Alveolata</taxon>
        <taxon>Dinophyceae</taxon>
        <taxon>Prorocentrales</taxon>
        <taxon>Prorocentraceae</taxon>
        <taxon>Prorocentrum</taxon>
    </lineage>
</organism>
<reference evidence="2" key="1">
    <citation type="submission" date="2023-10" db="EMBL/GenBank/DDBJ databases">
        <authorList>
            <person name="Chen Y."/>
            <person name="Shah S."/>
            <person name="Dougan E. K."/>
            <person name="Thang M."/>
            <person name="Chan C."/>
        </authorList>
    </citation>
    <scope>NUCLEOTIDE SEQUENCE [LARGE SCALE GENOMIC DNA]</scope>
</reference>
<feature type="region of interest" description="Disordered" evidence="1">
    <location>
        <begin position="32"/>
        <end position="87"/>
    </location>
</feature>
<name>A0ABN9TT34_9DINO</name>